<evidence type="ECO:0000259" key="1">
    <source>
        <dbReference type="Pfam" id="PF00561"/>
    </source>
</evidence>
<evidence type="ECO:0000313" key="3">
    <source>
        <dbReference type="Proteomes" id="UP000233782"/>
    </source>
</evidence>
<dbReference type="AlphaFoldDB" id="A0A2N3UDB3"/>
<sequence length="280" mass="30895">MRHRLPNGLEMHFELHGNAEASQAMVFLNGLSQSTAAWAGLVHALGKKYRLVLVDLLFQGQSDEAPEHRSFEGHAADLADLFKSLQLPADTMLVGISYGGAVAQRFLVNHPGLVQRGVLLSTFPYKDAYFDAIGASWKQALLAGGYPLMLDVMLPFVLGRSYFLNPIITIENLKNSKTSQSPTPERLLKLVRATEESSNYLEELKSVQVPVLVVHGEEDLLCTPEMGRAMYQSLPHAELEILPHVGHTLNLECIPDLIQLLDTFAAKALPIKHHQGAKTQ</sequence>
<dbReference type="InterPro" id="IPR029058">
    <property type="entry name" value="AB_hydrolase_fold"/>
</dbReference>
<dbReference type="PRINTS" id="PR00111">
    <property type="entry name" value="ABHYDROLASE"/>
</dbReference>
<dbReference type="Proteomes" id="UP000233782">
    <property type="component" value="Unassembled WGS sequence"/>
</dbReference>
<accession>A0A2N3UDB3</accession>
<dbReference type="PANTHER" id="PTHR43798:SF33">
    <property type="entry name" value="HYDROLASE, PUTATIVE (AFU_ORTHOLOGUE AFUA_2G14860)-RELATED"/>
    <property type="match status" value="1"/>
</dbReference>
<name>A0A2N3UDB3_9BACT</name>
<gene>
    <name evidence="2" type="ORF">BD749_2475</name>
</gene>
<dbReference type="InterPro" id="IPR050266">
    <property type="entry name" value="AB_hydrolase_sf"/>
</dbReference>
<dbReference type="OrthoDB" id="9780932at2"/>
<dbReference type="Gene3D" id="3.40.50.1820">
    <property type="entry name" value="alpha/beta hydrolase"/>
    <property type="match status" value="1"/>
</dbReference>
<reference evidence="2 3" key="1">
    <citation type="submission" date="2017-12" db="EMBL/GenBank/DDBJ databases">
        <title>Genomic Encyclopedia of Type Strains, Phase III (KMG-III): the genomes of soil and plant-associated and newly described type strains.</title>
        <authorList>
            <person name="Whitman W."/>
        </authorList>
    </citation>
    <scope>NUCLEOTIDE SEQUENCE [LARGE SCALE GENOMIC DNA]</scope>
    <source>
        <strain evidence="2 3">LP43</strain>
    </source>
</reference>
<proteinExistence type="predicted"/>
<dbReference type="GO" id="GO:0016020">
    <property type="term" value="C:membrane"/>
    <property type="evidence" value="ECO:0007669"/>
    <property type="project" value="TreeGrafter"/>
</dbReference>
<organism evidence="2 3">
    <name type="scientific">Pontibacter ramchanderi</name>
    <dbReference type="NCBI Taxonomy" id="1179743"/>
    <lineage>
        <taxon>Bacteria</taxon>
        <taxon>Pseudomonadati</taxon>
        <taxon>Bacteroidota</taxon>
        <taxon>Cytophagia</taxon>
        <taxon>Cytophagales</taxon>
        <taxon>Hymenobacteraceae</taxon>
        <taxon>Pontibacter</taxon>
    </lineage>
</organism>
<dbReference type="GO" id="GO:0046464">
    <property type="term" value="P:acylglycerol catabolic process"/>
    <property type="evidence" value="ECO:0007669"/>
    <property type="project" value="TreeGrafter"/>
</dbReference>
<dbReference type="RefSeq" id="WP_101444581.1">
    <property type="nucleotide sequence ID" value="NZ_PJMU01000002.1"/>
</dbReference>
<keyword evidence="3" id="KW-1185">Reference proteome</keyword>
<dbReference type="PANTHER" id="PTHR43798">
    <property type="entry name" value="MONOACYLGLYCEROL LIPASE"/>
    <property type="match status" value="1"/>
</dbReference>
<dbReference type="GO" id="GO:0047372">
    <property type="term" value="F:monoacylglycerol lipase activity"/>
    <property type="evidence" value="ECO:0007669"/>
    <property type="project" value="TreeGrafter"/>
</dbReference>
<dbReference type="EMBL" id="PJMU01000002">
    <property type="protein sequence ID" value="PKV67332.1"/>
    <property type="molecule type" value="Genomic_DNA"/>
</dbReference>
<dbReference type="SUPFAM" id="SSF53474">
    <property type="entry name" value="alpha/beta-Hydrolases"/>
    <property type="match status" value="1"/>
</dbReference>
<dbReference type="Pfam" id="PF00561">
    <property type="entry name" value="Abhydrolase_1"/>
    <property type="match status" value="1"/>
</dbReference>
<feature type="domain" description="AB hydrolase-1" evidence="1">
    <location>
        <begin position="24"/>
        <end position="252"/>
    </location>
</feature>
<protein>
    <submittedName>
        <fullName evidence="2">3-oxoadipate enol-lactonase</fullName>
    </submittedName>
</protein>
<evidence type="ECO:0000313" key="2">
    <source>
        <dbReference type="EMBL" id="PKV67332.1"/>
    </source>
</evidence>
<comment type="caution">
    <text evidence="2">The sequence shown here is derived from an EMBL/GenBank/DDBJ whole genome shotgun (WGS) entry which is preliminary data.</text>
</comment>
<dbReference type="InterPro" id="IPR000073">
    <property type="entry name" value="AB_hydrolase_1"/>
</dbReference>